<dbReference type="GO" id="GO:0005829">
    <property type="term" value="C:cytosol"/>
    <property type="evidence" value="ECO:0007669"/>
    <property type="project" value="TreeGrafter"/>
</dbReference>
<dbReference type="InterPro" id="IPR046456">
    <property type="entry name" value="PMI_typeI_C"/>
</dbReference>
<evidence type="ECO:0000256" key="5">
    <source>
        <dbReference type="ARBA" id="ARBA00011956"/>
    </source>
</evidence>
<evidence type="ECO:0000256" key="6">
    <source>
        <dbReference type="ARBA" id="ARBA00018236"/>
    </source>
</evidence>
<comment type="function">
    <text evidence="2">Involved in the synthesis of the GDP-mannose and dolichol-phosphate-mannose required for a number of critical mannosyl transfer reactions.</text>
</comment>
<evidence type="ECO:0000256" key="7">
    <source>
        <dbReference type="ARBA" id="ARBA00022723"/>
    </source>
</evidence>
<protein>
    <recommendedName>
        <fullName evidence="6 12">Mannose-6-phosphate isomerase</fullName>
        <ecNumber evidence="5 12">5.3.1.8</ecNumber>
    </recommendedName>
</protein>
<dbReference type="InterPro" id="IPR046457">
    <property type="entry name" value="PMI_typeI_cat"/>
</dbReference>
<dbReference type="PANTHER" id="PTHR10309:SF0">
    <property type="entry name" value="MANNOSE-6-PHOSPHATE ISOMERASE"/>
    <property type="match status" value="1"/>
</dbReference>
<dbReference type="CDD" id="cd07011">
    <property type="entry name" value="cupin_PMI_type_I_N"/>
    <property type="match status" value="1"/>
</dbReference>
<dbReference type="InterPro" id="IPR011051">
    <property type="entry name" value="RmlC_Cupin_sf"/>
</dbReference>
<evidence type="ECO:0000256" key="2">
    <source>
        <dbReference type="ARBA" id="ARBA00002564"/>
    </source>
</evidence>
<dbReference type="GO" id="GO:0008270">
    <property type="term" value="F:zinc ion binding"/>
    <property type="evidence" value="ECO:0007669"/>
    <property type="project" value="InterPro"/>
</dbReference>
<keyword evidence="8 11" id="KW-0862">Zinc</keyword>
<feature type="binding site" evidence="11">
    <location>
        <position position="326"/>
    </location>
    <ligand>
        <name>Zn(2+)</name>
        <dbReference type="ChEBI" id="CHEBI:29105"/>
    </ligand>
</feature>
<dbReference type="Proteomes" id="UP000298327">
    <property type="component" value="Unassembled WGS sequence"/>
</dbReference>
<evidence type="ECO:0000256" key="10">
    <source>
        <dbReference type="PIRSR" id="PIRSR001480-1"/>
    </source>
</evidence>
<dbReference type="EMBL" id="SEOQ01000420">
    <property type="protein sequence ID" value="TFY63355.1"/>
    <property type="molecule type" value="Genomic_DNA"/>
</dbReference>
<dbReference type="SUPFAM" id="SSF51182">
    <property type="entry name" value="RmlC-like cupins"/>
    <property type="match status" value="1"/>
</dbReference>
<organism evidence="18 19">
    <name type="scientific">Dentipellis fragilis</name>
    <dbReference type="NCBI Taxonomy" id="205917"/>
    <lineage>
        <taxon>Eukaryota</taxon>
        <taxon>Fungi</taxon>
        <taxon>Dikarya</taxon>
        <taxon>Basidiomycota</taxon>
        <taxon>Agaricomycotina</taxon>
        <taxon>Agaricomycetes</taxon>
        <taxon>Russulales</taxon>
        <taxon>Hericiaceae</taxon>
        <taxon>Dentipellis</taxon>
    </lineage>
</organism>
<comment type="similarity">
    <text evidence="4 13">Belongs to the mannose-6-phosphate isomerase type 1 family.</text>
</comment>
<evidence type="ECO:0000259" key="17">
    <source>
        <dbReference type="Pfam" id="PF20512"/>
    </source>
</evidence>
<dbReference type="NCBIfam" id="TIGR00218">
    <property type="entry name" value="manA"/>
    <property type="match status" value="1"/>
</dbReference>
<evidence type="ECO:0000256" key="3">
    <source>
        <dbReference type="ARBA" id="ARBA00004666"/>
    </source>
</evidence>
<dbReference type="Pfam" id="PF20511">
    <property type="entry name" value="PMI_typeI_cat"/>
    <property type="match status" value="1"/>
</dbReference>
<dbReference type="FunFam" id="1.10.441.10:FF:000001">
    <property type="entry name" value="Mannose-6-phosphate isomerase"/>
    <property type="match status" value="1"/>
</dbReference>
<keyword evidence="7 11" id="KW-0479">Metal-binding</keyword>
<dbReference type="OrthoDB" id="6605218at2759"/>
<dbReference type="GO" id="GO:0009298">
    <property type="term" value="P:GDP-mannose biosynthetic process"/>
    <property type="evidence" value="ECO:0007669"/>
    <property type="project" value="UniProtKB-UniPathway"/>
</dbReference>
<evidence type="ECO:0000259" key="16">
    <source>
        <dbReference type="Pfam" id="PF20511"/>
    </source>
</evidence>
<dbReference type="UniPathway" id="UPA00126">
    <property type="reaction ID" value="UER00423"/>
</dbReference>
<dbReference type="InterPro" id="IPR046458">
    <property type="entry name" value="PMI_typeI_hel"/>
</dbReference>
<dbReference type="STRING" id="205917.A0A4Y9YLQ8"/>
<dbReference type="PIRSF" id="PIRSF001480">
    <property type="entry name" value="Mannose-6-phosphate_isomerase"/>
    <property type="match status" value="1"/>
</dbReference>
<feature type="binding site" evidence="11">
    <location>
        <position position="159"/>
    </location>
    <ligand>
        <name>Zn(2+)</name>
        <dbReference type="ChEBI" id="CHEBI:29105"/>
    </ligand>
</feature>
<dbReference type="GO" id="GO:0005975">
    <property type="term" value="P:carbohydrate metabolic process"/>
    <property type="evidence" value="ECO:0007669"/>
    <property type="project" value="InterPro"/>
</dbReference>
<keyword evidence="19" id="KW-1185">Reference proteome</keyword>
<name>A0A4Y9YLQ8_9AGAM</name>
<dbReference type="GO" id="GO:0004476">
    <property type="term" value="F:mannose-6-phosphate isomerase activity"/>
    <property type="evidence" value="ECO:0007669"/>
    <property type="project" value="UniProtKB-EC"/>
</dbReference>
<dbReference type="PROSITE" id="PS00965">
    <property type="entry name" value="PMI_I_1"/>
    <property type="match status" value="1"/>
</dbReference>
<evidence type="ECO:0000256" key="9">
    <source>
        <dbReference type="ARBA" id="ARBA00023235"/>
    </source>
</evidence>
<evidence type="ECO:0000313" key="19">
    <source>
        <dbReference type="Proteomes" id="UP000298327"/>
    </source>
</evidence>
<feature type="domain" description="Phosphomannose isomerase type I helical insertion" evidence="17">
    <location>
        <begin position="236"/>
        <end position="307"/>
    </location>
</feature>
<dbReference type="Gene3D" id="2.60.120.10">
    <property type="entry name" value="Jelly Rolls"/>
    <property type="match status" value="2"/>
</dbReference>
<reference evidence="18 19" key="1">
    <citation type="submission" date="2019-02" db="EMBL/GenBank/DDBJ databases">
        <title>Genome sequencing of the rare red list fungi Dentipellis fragilis.</title>
        <authorList>
            <person name="Buettner E."/>
            <person name="Kellner H."/>
        </authorList>
    </citation>
    <scope>NUCLEOTIDE SEQUENCE [LARGE SCALE GENOMIC DNA]</scope>
    <source>
        <strain evidence="18 19">DSM 105465</strain>
    </source>
</reference>
<proteinExistence type="inferred from homology"/>
<dbReference type="PANTHER" id="PTHR10309">
    <property type="entry name" value="MANNOSE-6-PHOSPHATE ISOMERASE"/>
    <property type="match status" value="1"/>
</dbReference>
<comment type="pathway">
    <text evidence="3 14">Nucleotide-sugar biosynthesis; GDP-alpha-D-mannose biosynthesis; alpha-D-mannose 1-phosphate from D-fructose 6-phosphate: step 1/2.</text>
</comment>
<evidence type="ECO:0000259" key="15">
    <source>
        <dbReference type="Pfam" id="PF01238"/>
    </source>
</evidence>
<evidence type="ECO:0000256" key="11">
    <source>
        <dbReference type="PIRSR" id="PIRSR001480-2"/>
    </source>
</evidence>
<evidence type="ECO:0000256" key="12">
    <source>
        <dbReference type="RuleBase" id="RU000611"/>
    </source>
</evidence>
<comment type="cofactor">
    <cofactor evidence="11 12">
        <name>Zn(2+)</name>
        <dbReference type="ChEBI" id="CHEBI:29105"/>
    </cofactor>
    <text evidence="11 12">Binds 1 zinc ion per subunit.</text>
</comment>
<evidence type="ECO:0000256" key="13">
    <source>
        <dbReference type="RuleBase" id="RU004189"/>
    </source>
</evidence>
<dbReference type="InterPro" id="IPR016305">
    <property type="entry name" value="Mannose-6-P_Isomerase"/>
</dbReference>
<dbReference type="InterPro" id="IPR018050">
    <property type="entry name" value="Pmannose_isomerase-type1_CS"/>
</dbReference>
<comment type="caution">
    <text evidence="18">The sequence shown here is derived from an EMBL/GenBank/DDBJ whole genome shotgun (WGS) entry which is preliminary data.</text>
</comment>
<dbReference type="AlphaFoldDB" id="A0A4Y9YLQ8"/>
<dbReference type="PROSITE" id="PS00966">
    <property type="entry name" value="PMI_I_2"/>
    <property type="match status" value="1"/>
</dbReference>
<dbReference type="Pfam" id="PF01238">
    <property type="entry name" value="PMI_typeI_C"/>
    <property type="match status" value="1"/>
</dbReference>
<evidence type="ECO:0000313" key="18">
    <source>
        <dbReference type="EMBL" id="TFY63355.1"/>
    </source>
</evidence>
<sequence length="472" mass="50769">MVDAILTIIQPQAPICHVFKSQLQPSQSHYITPAPAPVQGPIVRTVMSPAAPVFQIAPTVQQYDWGKPGLSSKVAQFARTAGISDFSVTEDAPYAELWMGTHPKSPSRVPSLGGQTLQGHLAAHPGLIGDDVVKKFDAANGNLPFLFKVLAIAKALSIQSHPDKKTAEKLHTEHPDIYKDPNHKPEMALALTPFTALCGFLPLPQIVHFLSTTPEFASLIPPTIAQRFVSLAGSANAADPEAKQALKDVFSAVMTASEVDFKAQLKTLVQRYRSSGEQADEKVVKGLVLTLQEQFPDDIGIFCVYLLNYVELKPGEAIYLGAGEPHAYISGDIMECMANSDNVIRAGLTPKLRDVPNLVSTLTYQAAPSTKHKVQPSPFTSDQYTTLYDPPIPEFSVLQVVLPAGKSEKHRPIHGPSIAIVTGGDGAVSWGGQQEGSLTLVQGNVFFIGAGLDVEFTSGEGEMVVYRAFVEA</sequence>
<evidence type="ECO:0000256" key="14">
    <source>
        <dbReference type="RuleBase" id="RU004248"/>
    </source>
</evidence>
<evidence type="ECO:0000256" key="1">
    <source>
        <dbReference type="ARBA" id="ARBA00000757"/>
    </source>
</evidence>
<dbReference type="EC" id="5.3.1.8" evidence="5 12"/>
<dbReference type="FunFam" id="2.60.120.10:FF:000044">
    <property type="entry name" value="Mannose-6-phosphate isomerase"/>
    <property type="match status" value="1"/>
</dbReference>
<feature type="domain" description="Phosphomannose isomerase type I catalytic" evidence="16">
    <location>
        <begin position="53"/>
        <end position="202"/>
    </location>
</feature>
<accession>A0A4Y9YLQ8</accession>
<evidence type="ECO:0000256" key="8">
    <source>
        <dbReference type="ARBA" id="ARBA00022833"/>
    </source>
</evidence>
<dbReference type="InterPro" id="IPR014710">
    <property type="entry name" value="RmlC-like_jellyroll"/>
</dbReference>
<feature type="domain" description="Phosphomannose isomerase type I C-terminal" evidence="15">
    <location>
        <begin position="387"/>
        <end position="433"/>
    </location>
</feature>
<dbReference type="Pfam" id="PF20512">
    <property type="entry name" value="PMI_typeI_hel"/>
    <property type="match status" value="1"/>
</dbReference>
<feature type="binding site" evidence="11">
    <location>
        <position position="161"/>
    </location>
    <ligand>
        <name>Zn(2+)</name>
        <dbReference type="ChEBI" id="CHEBI:29105"/>
    </ligand>
</feature>
<gene>
    <name evidence="18" type="ORF">EVG20_g6350</name>
</gene>
<dbReference type="InterPro" id="IPR001250">
    <property type="entry name" value="Man6P_Isoase-1"/>
</dbReference>
<dbReference type="PRINTS" id="PR00714">
    <property type="entry name" value="MAN6PISMRASE"/>
</dbReference>
<comment type="catalytic activity">
    <reaction evidence="1 12">
        <text>D-mannose 6-phosphate = D-fructose 6-phosphate</text>
        <dbReference type="Rhea" id="RHEA:12356"/>
        <dbReference type="ChEBI" id="CHEBI:58735"/>
        <dbReference type="ChEBI" id="CHEBI:61527"/>
        <dbReference type="EC" id="5.3.1.8"/>
    </reaction>
</comment>
<evidence type="ECO:0000256" key="4">
    <source>
        <dbReference type="ARBA" id="ARBA00010772"/>
    </source>
</evidence>
<feature type="active site" evidence="10">
    <location>
        <position position="345"/>
    </location>
</feature>
<dbReference type="Gene3D" id="1.10.441.10">
    <property type="entry name" value="Phosphomannose Isomerase, domain 2"/>
    <property type="match status" value="1"/>
</dbReference>
<feature type="binding site" evidence="11">
    <location>
        <position position="186"/>
    </location>
    <ligand>
        <name>Zn(2+)</name>
        <dbReference type="ChEBI" id="CHEBI:29105"/>
    </ligand>
</feature>
<keyword evidence="9 12" id="KW-0413">Isomerase</keyword>